<keyword evidence="5" id="KW-1185">Reference proteome</keyword>
<dbReference type="CDD" id="cd00054">
    <property type="entry name" value="EGF_CA"/>
    <property type="match status" value="1"/>
</dbReference>
<keyword evidence="2" id="KW-0677">Repeat</keyword>
<keyword evidence="3" id="KW-1015">Disulfide bond</keyword>
<evidence type="ECO:0000313" key="6">
    <source>
        <dbReference type="WBParaSite" id="MBELARI_LOCUS8176"/>
    </source>
</evidence>
<dbReference type="PROSITE" id="PS01187">
    <property type="entry name" value="EGF_CA"/>
    <property type="match status" value="1"/>
</dbReference>
<dbReference type="Pfam" id="PF07645">
    <property type="entry name" value="EGF_CA"/>
    <property type="match status" value="1"/>
</dbReference>
<organism evidence="5 6">
    <name type="scientific">Mesorhabditis belari</name>
    <dbReference type="NCBI Taxonomy" id="2138241"/>
    <lineage>
        <taxon>Eukaryota</taxon>
        <taxon>Metazoa</taxon>
        <taxon>Ecdysozoa</taxon>
        <taxon>Nematoda</taxon>
        <taxon>Chromadorea</taxon>
        <taxon>Rhabditida</taxon>
        <taxon>Rhabditina</taxon>
        <taxon>Rhabditomorpha</taxon>
        <taxon>Rhabditoidea</taxon>
        <taxon>Rhabditidae</taxon>
        <taxon>Mesorhabditinae</taxon>
        <taxon>Mesorhabditis</taxon>
    </lineage>
</organism>
<dbReference type="SUPFAM" id="SSF57184">
    <property type="entry name" value="Growth factor receptor domain"/>
    <property type="match status" value="1"/>
</dbReference>
<dbReference type="Proteomes" id="UP000887575">
    <property type="component" value="Unassembled WGS sequence"/>
</dbReference>
<evidence type="ECO:0000313" key="5">
    <source>
        <dbReference type="Proteomes" id="UP000887575"/>
    </source>
</evidence>
<dbReference type="WBParaSite" id="MBELARI_LOCUS8176">
    <property type="protein sequence ID" value="MBELARI_LOCUS8176"/>
    <property type="gene ID" value="MBELARI_LOCUS8176"/>
</dbReference>
<dbReference type="InterPro" id="IPR018097">
    <property type="entry name" value="EGF_Ca-bd_CS"/>
</dbReference>
<dbReference type="PANTHER" id="PTHR24034">
    <property type="entry name" value="EGF-LIKE DOMAIN-CONTAINING PROTEIN"/>
    <property type="match status" value="1"/>
</dbReference>
<feature type="domain" description="EGF-like calcium-binding" evidence="4">
    <location>
        <begin position="54"/>
        <end position="98"/>
    </location>
</feature>
<proteinExistence type="predicted"/>
<dbReference type="InterPro" id="IPR001881">
    <property type="entry name" value="EGF-like_Ca-bd_dom"/>
</dbReference>
<dbReference type="AlphaFoldDB" id="A0AAF3FRC4"/>
<dbReference type="InterPro" id="IPR050751">
    <property type="entry name" value="ECM_structural_protein"/>
</dbReference>
<dbReference type="FunFam" id="2.10.25.10:FF:000807">
    <property type="entry name" value="Low-density lipoprotein receptor domain class A"/>
    <property type="match status" value="1"/>
</dbReference>
<evidence type="ECO:0000256" key="1">
    <source>
        <dbReference type="ARBA" id="ARBA00022536"/>
    </source>
</evidence>
<dbReference type="InterPro" id="IPR009030">
    <property type="entry name" value="Growth_fac_rcpt_cys_sf"/>
</dbReference>
<dbReference type="InterPro" id="IPR049883">
    <property type="entry name" value="NOTCH1_EGF-like"/>
</dbReference>
<sequence length="163" mass="18569">MRSVAINTMERLVKVMATMEDANISARISVMGNYYCHCRDGFQTDPQNPLDCIDVDECKGNNTCIQLCLNTKGSYLCRCTDNYENKVVVGAMTGKDCRANRLRTAFTHLLQWLLVRGKDNRIFWADPKFKRVFSILPDGTDRQMVVQATEKDDKAIPFAIDVF</sequence>
<dbReference type="PANTHER" id="PTHR24034:SF205">
    <property type="entry name" value="NIDOGEN"/>
    <property type="match status" value="1"/>
</dbReference>
<evidence type="ECO:0000259" key="4">
    <source>
        <dbReference type="SMART" id="SM00179"/>
    </source>
</evidence>
<evidence type="ECO:0000256" key="2">
    <source>
        <dbReference type="ARBA" id="ARBA00022737"/>
    </source>
</evidence>
<dbReference type="SMART" id="SM00179">
    <property type="entry name" value="EGF_CA"/>
    <property type="match status" value="1"/>
</dbReference>
<evidence type="ECO:0000256" key="3">
    <source>
        <dbReference type="ARBA" id="ARBA00023157"/>
    </source>
</evidence>
<protein>
    <recommendedName>
        <fullName evidence="4">EGF-like calcium-binding domain-containing protein</fullName>
    </recommendedName>
</protein>
<name>A0AAF3FRC4_9BILA</name>
<keyword evidence="1" id="KW-0245">EGF-like domain</keyword>
<accession>A0AAF3FRC4</accession>
<reference evidence="6" key="1">
    <citation type="submission" date="2024-02" db="UniProtKB">
        <authorList>
            <consortium name="WormBaseParasite"/>
        </authorList>
    </citation>
    <scope>IDENTIFICATION</scope>
</reference>
<dbReference type="Gene3D" id="2.10.25.10">
    <property type="entry name" value="Laminin"/>
    <property type="match status" value="2"/>
</dbReference>
<dbReference type="GO" id="GO:0005509">
    <property type="term" value="F:calcium ion binding"/>
    <property type="evidence" value="ECO:0007669"/>
    <property type="project" value="InterPro"/>
</dbReference>